<proteinExistence type="predicted"/>
<evidence type="ECO:0000313" key="1">
    <source>
        <dbReference type="EnsemblPlants" id="EMT22395"/>
    </source>
</evidence>
<organism evidence="1">
    <name type="scientific">Aegilops tauschii</name>
    <name type="common">Tausch's goatgrass</name>
    <name type="synonym">Aegilops squarrosa</name>
    <dbReference type="NCBI Taxonomy" id="37682"/>
    <lineage>
        <taxon>Eukaryota</taxon>
        <taxon>Viridiplantae</taxon>
        <taxon>Streptophyta</taxon>
        <taxon>Embryophyta</taxon>
        <taxon>Tracheophyta</taxon>
        <taxon>Spermatophyta</taxon>
        <taxon>Magnoliopsida</taxon>
        <taxon>Liliopsida</taxon>
        <taxon>Poales</taxon>
        <taxon>Poaceae</taxon>
        <taxon>BOP clade</taxon>
        <taxon>Pooideae</taxon>
        <taxon>Triticodae</taxon>
        <taxon>Triticeae</taxon>
        <taxon>Triticinae</taxon>
        <taxon>Aegilops</taxon>
    </lineage>
</organism>
<name>M8BBY6_AEGTA</name>
<dbReference type="EnsemblPlants" id="EMT22395">
    <property type="protein sequence ID" value="EMT22395"/>
    <property type="gene ID" value="F775_24150"/>
</dbReference>
<sequence>MARAPHQLPLTLRRISRTTTGPSMAWAPTPAPSASPAMAQAVWRPCSCPAPAVSLSHLFQEVAHRKKAVSPKKKYPRPILAAIRRRPYLDGCLLEAKLAWLRQSGFLGVNTVCIHPVLYPPKYSSS</sequence>
<reference evidence="1" key="1">
    <citation type="submission" date="2015-06" db="UniProtKB">
        <authorList>
            <consortium name="EnsemblPlants"/>
        </authorList>
    </citation>
    <scope>IDENTIFICATION</scope>
</reference>
<dbReference type="AlphaFoldDB" id="M8BBY6"/>
<accession>M8BBY6</accession>
<protein>
    <submittedName>
        <fullName evidence="1">Uncharacterized protein</fullName>
    </submittedName>
</protein>